<proteinExistence type="predicted"/>
<feature type="domain" description="DUF4283" evidence="1">
    <location>
        <begin position="33"/>
        <end position="117"/>
    </location>
</feature>
<dbReference type="Proteomes" id="UP001652660">
    <property type="component" value="Chromosome 10e"/>
</dbReference>
<accession>A0ABM4VU58</accession>
<dbReference type="InterPro" id="IPR025558">
    <property type="entry name" value="DUF4283"/>
</dbReference>
<dbReference type="PANTHER" id="PTHR31286">
    <property type="entry name" value="GLYCINE-RICH CELL WALL STRUCTURAL PROTEIN 1.8-LIKE"/>
    <property type="match status" value="1"/>
</dbReference>
<evidence type="ECO:0000259" key="1">
    <source>
        <dbReference type="Pfam" id="PF14111"/>
    </source>
</evidence>
<evidence type="ECO:0000313" key="3">
    <source>
        <dbReference type="RefSeq" id="XP_071923062.1"/>
    </source>
</evidence>
<dbReference type="PANTHER" id="PTHR31286:SF178">
    <property type="entry name" value="DUF4283 DOMAIN-CONTAINING PROTEIN"/>
    <property type="match status" value="1"/>
</dbReference>
<keyword evidence="2" id="KW-1185">Reference proteome</keyword>
<dbReference type="InterPro" id="IPR040256">
    <property type="entry name" value="At4g02000-like"/>
</dbReference>
<evidence type="ECO:0000313" key="2">
    <source>
        <dbReference type="Proteomes" id="UP001652660"/>
    </source>
</evidence>
<gene>
    <name evidence="3" type="primary">LOC140015082</name>
</gene>
<organism evidence="2 3">
    <name type="scientific">Coffea arabica</name>
    <name type="common">Arabian coffee</name>
    <dbReference type="NCBI Taxonomy" id="13443"/>
    <lineage>
        <taxon>Eukaryota</taxon>
        <taxon>Viridiplantae</taxon>
        <taxon>Streptophyta</taxon>
        <taxon>Embryophyta</taxon>
        <taxon>Tracheophyta</taxon>
        <taxon>Spermatophyta</taxon>
        <taxon>Magnoliopsida</taxon>
        <taxon>eudicotyledons</taxon>
        <taxon>Gunneridae</taxon>
        <taxon>Pentapetalae</taxon>
        <taxon>asterids</taxon>
        <taxon>lamiids</taxon>
        <taxon>Gentianales</taxon>
        <taxon>Rubiaceae</taxon>
        <taxon>Ixoroideae</taxon>
        <taxon>Gardenieae complex</taxon>
        <taxon>Bertiereae - Coffeeae clade</taxon>
        <taxon>Coffeeae</taxon>
        <taxon>Coffea</taxon>
    </lineage>
</organism>
<reference evidence="3" key="1">
    <citation type="submission" date="2025-08" db="UniProtKB">
        <authorList>
            <consortium name="RefSeq"/>
        </authorList>
    </citation>
    <scope>IDENTIFICATION</scope>
    <source>
        <tissue evidence="3">Leaves</tissue>
    </source>
</reference>
<name>A0ABM4VU58_COFAR</name>
<dbReference type="Pfam" id="PF14111">
    <property type="entry name" value="DUF4283"/>
    <property type="match status" value="1"/>
</dbReference>
<dbReference type="RefSeq" id="XP_071923062.1">
    <property type="nucleotide sequence ID" value="XM_072066961.1"/>
</dbReference>
<protein>
    <recommendedName>
        <fullName evidence="1">DUF4283 domain-containing protein</fullName>
    </recommendedName>
</protein>
<dbReference type="GeneID" id="140015082"/>
<sequence>MANELAFVLEKFELSNKEYEGVEVDSEDAEDGREECRKCLVGKVMGERSANFTGIKNFVNHMWGFPRNMIATDVGFNLYQFTFSDQKDIDRIIAGRPYVIDNQLLNIKQWEEDIDHNPDAFNLSHMWIQIWNMPIHWLTKEIGRVFNKVEDVIIPGGESKEGRHLRIKAEVDIIAKRNCSKNEWGVKMG</sequence>